<comment type="caution">
    <text evidence="1">The sequence shown here is derived from an EMBL/GenBank/DDBJ whole genome shotgun (WGS) entry which is preliminary data.</text>
</comment>
<gene>
    <name evidence="1" type="ORF">OKA04_10230</name>
</gene>
<keyword evidence="2" id="KW-1185">Reference proteome</keyword>
<dbReference type="EMBL" id="JAPDDS010000005">
    <property type="protein sequence ID" value="MCW1885105.1"/>
    <property type="molecule type" value="Genomic_DNA"/>
</dbReference>
<organism evidence="1 2">
    <name type="scientific">Luteolibacter flavescens</name>
    <dbReference type="NCBI Taxonomy" id="1859460"/>
    <lineage>
        <taxon>Bacteria</taxon>
        <taxon>Pseudomonadati</taxon>
        <taxon>Verrucomicrobiota</taxon>
        <taxon>Verrucomicrobiia</taxon>
        <taxon>Verrucomicrobiales</taxon>
        <taxon>Verrucomicrobiaceae</taxon>
        <taxon>Luteolibacter</taxon>
    </lineage>
</organism>
<name>A0ABT3FNF7_9BACT</name>
<dbReference type="Proteomes" id="UP001207930">
    <property type="component" value="Unassembled WGS sequence"/>
</dbReference>
<sequence length="130" mass="14769">MSRGSRNTKQETYEDVTGKSLWEPNATQICKRHLDEWTTPGQVILAMSESKVPLLLDSMMVGQILDALEVRRDAWEKTSAWFHGKLGDPTFLIEECDDAEEADGIAAYYREIEGEIRAQLERYRSQDSGG</sequence>
<proteinExistence type="predicted"/>
<protein>
    <submittedName>
        <fullName evidence="1">Uncharacterized protein</fullName>
    </submittedName>
</protein>
<accession>A0ABT3FNF7</accession>
<reference evidence="1 2" key="1">
    <citation type="submission" date="2022-10" db="EMBL/GenBank/DDBJ databases">
        <title>Luteolibacter flavescens strain MCCC 1K03193, whole genome shotgun sequencing project.</title>
        <authorList>
            <person name="Zhao G."/>
            <person name="Shen L."/>
        </authorList>
    </citation>
    <scope>NUCLEOTIDE SEQUENCE [LARGE SCALE GENOMIC DNA]</scope>
    <source>
        <strain evidence="1 2">MCCC 1K03193</strain>
    </source>
</reference>
<evidence type="ECO:0000313" key="1">
    <source>
        <dbReference type="EMBL" id="MCW1885105.1"/>
    </source>
</evidence>
<evidence type="ECO:0000313" key="2">
    <source>
        <dbReference type="Proteomes" id="UP001207930"/>
    </source>
</evidence>